<protein>
    <submittedName>
        <fullName evidence="2">Uncharacterized protein</fullName>
    </submittedName>
</protein>
<dbReference type="EMBL" id="JACDTQ010002743">
    <property type="protein sequence ID" value="KAF5915892.1"/>
    <property type="molecule type" value="Genomic_DNA"/>
</dbReference>
<keyword evidence="3" id="KW-1185">Reference proteome</keyword>
<reference evidence="2 3" key="1">
    <citation type="journal article" date="2020" name="Mol. Biol. Evol.">
        <title>Interspecific Gene Flow and the Evolution of Specialization in Black and White Rhinoceros.</title>
        <authorList>
            <person name="Moodley Y."/>
            <person name="Westbury M.V."/>
            <person name="Russo I.M."/>
            <person name="Gopalakrishnan S."/>
            <person name="Rakotoarivelo A."/>
            <person name="Olsen R.A."/>
            <person name="Prost S."/>
            <person name="Tunstall T."/>
            <person name="Ryder O.A."/>
            <person name="Dalen L."/>
            <person name="Bruford M.W."/>
        </authorList>
    </citation>
    <scope>NUCLEOTIDE SEQUENCE [LARGE SCALE GENOMIC DNA]</scope>
    <source>
        <strain evidence="2">SBR-YM</strain>
        <tissue evidence="2">Skin</tissue>
    </source>
</reference>
<dbReference type="AlphaFoldDB" id="A0A7J7EJ96"/>
<proteinExistence type="predicted"/>
<accession>A0A7J7EJ96</accession>
<evidence type="ECO:0000256" key="1">
    <source>
        <dbReference type="SAM" id="MobiDB-lite"/>
    </source>
</evidence>
<comment type="caution">
    <text evidence="2">The sequence shown here is derived from an EMBL/GenBank/DDBJ whole genome shotgun (WGS) entry which is preliminary data.</text>
</comment>
<organism evidence="2 3">
    <name type="scientific">Diceros bicornis minor</name>
    <name type="common">South-central black rhinoceros</name>
    <dbReference type="NCBI Taxonomy" id="77932"/>
    <lineage>
        <taxon>Eukaryota</taxon>
        <taxon>Metazoa</taxon>
        <taxon>Chordata</taxon>
        <taxon>Craniata</taxon>
        <taxon>Vertebrata</taxon>
        <taxon>Euteleostomi</taxon>
        <taxon>Mammalia</taxon>
        <taxon>Eutheria</taxon>
        <taxon>Laurasiatheria</taxon>
        <taxon>Perissodactyla</taxon>
        <taxon>Rhinocerotidae</taxon>
        <taxon>Diceros</taxon>
    </lineage>
</organism>
<feature type="region of interest" description="Disordered" evidence="1">
    <location>
        <begin position="52"/>
        <end position="114"/>
    </location>
</feature>
<name>A0A7J7EJ96_DICBM</name>
<sequence length="114" mass="12737">MNRWTVKLAKQKELTPYDELVLHMSCFHSAAPEPPRQCCGLLHDQDLWGMSEKHHAQPLQPLQPRLQEHGLPGPPSPGELKIVGKDQDGGRKLTPLGQRDLDRSTGQVAAPKKH</sequence>
<gene>
    <name evidence="2" type="ORF">HPG69_002965</name>
</gene>
<dbReference type="Proteomes" id="UP000551758">
    <property type="component" value="Unassembled WGS sequence"/>
</dbReference>
<feature type="compositionally biased region" description="Basic and acidic residues" evidence="1">
    <location>
        <begin position="82"/>
        <end position="91"/>
    </location>
</feature>
<evidence type="ECO:0000313" key="3">
    <source>
        <dbReference type="Proteomes" id="UP000551758"/>
    </source>
</evidence>
<evidence type="ECO:0000313" key="2">
    <source>
        <dbReference type="EMBL" id="KAF5915892.1"/>
    </source>
</evidence>